<dbReference type="SUPFAM" id="SSF51126">
    <property type="entry name" value="Pectin lyase-like"/>
    <property type="match status" value="1"/>
</dbReference>
<accession>A0ABW5QSX6</accession>
<evidence type="ECO:0000313" key="2">
    <source>
        <dbReference type="EMBL" id="MFD2659533.1"/>
    </source>
</evidence>
<name>A0ABW5QSX6_9BACL</name>
<keyword evidence="2" id="KW-0378">Hydrolase</keyword>
<dbReference type="Gene3D" id="2.160.20.10">
    <property type="entry name" value="Single-stranded right-handed beta-helix, Pectin lyase-like"/>
    <property type="match status" value="1"/>
</dbReference>
<keyword evidence="3" id="KW-1185">Reference proteome</keyword>
<dbReference type="GO" id="GO:0016787">
    <property type="term" value="F:hydrolase activity"/>
    <property type="evidence" value="ECO:0007669"/>
    <property type="project" value="UniProtKB-KW"/>
</dbReference>
<dbReference type="Pfam" id="PF12708">
    <property type="entry name" value="Pect-lyase_RHGA_epim"/>
    <property type="match status" value="1"/>
</dbReference>
<sequence length="702" mass="75225">MTLMRKASTARKVKNLVILDVLTSGAVGDGKTNDTDAVNACIGAAPEGATIKFPAGQTYVLDGLEPIEKSITLDITGAKFIVNPSKARPGYPNGSPVFWFRGAVEEEVPIANTIAYSKVITLSNPQDAAKFSIGDDVVISDNYQWKKYNNTDSGFFGRAECNTVLDINGATITLGKPVELAYNVTPTLLKIKTLDNVRVIGEASHITEPDPGEPYDTSNGLYGACPHIFHFQYCKNPNLSGVTIDKWRVHAVNFHRCINPVAKNFIARDPYYTSTGGNGYFLRGDQCLGGNVTQNYTRSVRHAIDWVYCQDSQSSHNISYGCIESDYTCHGLGNRRIKSVNDTSIGSLGYGWVSGNTSFREDYDFTVENPTYYGFGSGVVRFTTYSERMRIINPTFFCAGGAIQMNLGARGLEVVGGTIAYISDVSRSRAILINQGDLSSEVPRDVSFVGTLFKHPGLSALAAFIEITSCKGTLEFRDLEFEINDATCKPMLIGSSAAPEYVVVKGVQVSGVYSSGLWVENSASYLCSVMDCIMKTGNTGYAFHLPITTKTRFTGNVVENTAKPYEWTGGTVLDKASNGAIVRNNVPEVPGSEQGVKYSSAAPTTGVWRKGQISLNTGATSGGNVGWICTRAGEAVANTWAANTAYAVGEKVQANAKAYLCTVAGTSGSTAPSHSSGTATDGTVTWEYLGPSAAFSAFGTIT</sequence>
<gene>
    <name evidence="2" type="ORF">ACFSW5_04550</name>
</gene>
<dbReference type="Gene3D" id="2.10.10.20">
    <property type="entry name" value="Carbohydrate-binding module superfamily 5/12"/>
    <property type="match status" value="1"/>
</dbReference>
<dbReference type="InterPro" id="IPR011050">
    <property type="entry name" value="Pectin_lyase_fold/virulence"/>
</dbReference>
<feature type="domain" description="Rhamnogalacturonase A/B/Epimerase-like pectate lyase" evidence="1">
    <location>
        <begin position="20"/>
        <end position="90"/>
    </location>
</feature>
<dbReference type="Proteomes" id="UP001597493">
    <property type="component" value="Unassembled WGS sequence"/>
</dbReference>
<dbReference type="EMBL" id="JBHUMY010000005">
    <property type="protein sequence ID" value="MFD2659533.1"/>
    <property type="molecule type" value="Genomic_DNA"/>
</dbReference>
<organism evidence="2 3">
    <name type="scientific">Paenibacillus thailandensis</name>
    <dbReference type="NCBI Taxonomy" id="393250"/>
    <lineage>
        <taxon>Bacteria</taxon>
        <taxon>Bacillati</taxon>
        <taxon>Bacillota</taxon>
        <taxon>Bacilli</taxon>
        <taxon>Bacillales</taxon>
        <taxon>Paenibacillaceae</taxon>
        <taxon>Paenibacillus</taxon>
    </lineage>
</organism>
<evidence type="ECO:0000259" key="1">
    <source>
        <dbReference type="Pfam" id="PF12708"/>
    </source>
</evidence>
<dbReference type="RefSeq" id="WP_379270222.1">
    <property type="nucleotide sequence ID" value="NZ_JBHUGT010000013.1"/>
</dbReference>
<protein>
    <submittedName>
        <fullName evidence="2">Glycosyl hydrolase family 28-related protein</fullName>
    </submittedName>
</protein>
<proteinExistence type="predicted"/>
<dbReference type="InterPro" id="IPR012334">
    <property type="entry name" value="Pectin_lyas_fold"/>
</dbReference>
<evidence type="ECO:0000313" key="3">
    <source>
        <dbReference type="Proteomes" id="UP001597493"/>
    </source>
</evidence>
<dbReference type="InterPro" id="IPR024535">
    <property type="entry name" value="RHGA/B-epi-like_pectate_lyase"/>
</dbReference>
<reference evidence="3" key="1">
    <citation type="journal article" date="2019" name="Int. J. Syst. Evol. Microbiol.">
        <title>The Global Catalogue of Microorganisms (GCM) 10K type strain sequencing project: providing services to taxonomists for standard genome sequencing and annotation.</title>
        <authorList>
            <consortium name="The Broad Institute Genomics Platform"/>
            <consortium name="The Broad Institute Genome Sequencing Center for Infectious Disease"/>
            <person name="Wu L."/>
            <person name="Ma J."/>
        </authorList>
    </citation>
    <scope>NUCLEOTIDE SEQUENCE [LARGE SCALE GENOMIC DNA]</scope>
    <source>
        <strain evidence="3">TISTR 1827</strain>
    </source>
</reference>
<comment type="caution">
    <text evidence="2">The sequence shown here is derived from an EMBL/GenBank/DDBJ whole genome shotgun (WGS) entry which is preliminary data.</text>
</comment>